<protein>
    <recommendedName>
        <fullName evidence="13">Carotenoid-cleaving dioxygenase, mitochondrial</fullName>
        <ecNumber evidence="12">1.13.11.71</ecNumber>
    </recommendedName>
</protein>
<proteinExistence type="inferred from homology"/>
<keyword evidence="8" id="KW-0443">Lipid metabolism</keyword>
<keyword evidence="9" id="KW-0496">Mitochondrion</keyword>
<evidence type="ECO:0000256" key="7">
    <source>
        <dbReference type="ARBA" id="ARBA00023004"/>
    </source>
</evidence>
<dbReference type="Ensembl" id="ENSOKIT00005109326.1">
    <property type="protein sequence ID" value="ENSOKIP00005102039.1"/>
    <property type="gene ID" value="ENSOKIG00005044872.1"/>
</dbReference>
<comment type="catalytic activity">
    <reaction evidence="19">
        <text>all-trans-zeaxanthin + 2 O2 = 4,9-dimethyldodeca-2,4,6,8,10-pentaenedial + 2 (3R)-hydroxy-beta-ionone</text>
        <dbReference type="Rhea" id="RHEA:26393"/>
        <dbReference type="ChEBI" id="CHEBI:15379"/>
        <dbReference type="ChEBI" id="CHEBI:27547"/>
        <dbReference type="ChEBI" id="CHEBI:53171"/>
        <dbReference type="ChEBI" id="CHEBI:53173"/>
    </reaction>
    <physiologicalReaction direction="left-to-right" evidence="19">
        <dbReference type="Rhea" id="RHEA:26394"/>
    </physiologicalReaction>
</comment>
<comment type="catalytic activity">
    <reaction evidence="20">
        <text>lutein + O2 = (3R,6R)-3-hydroxy-10'-apo-alpha-carotenal + (3R)-hydroxy-beta-ionone</text>
        <dbReference type="Rhea" id="RHEA:68432"/>
        <dbReference type="ChEBI" id="CHEBI:15379"/>
        <dbReference type="ChEBI" id="CHEBI:28838"/>
        <dbReference type="ChEBI" id="CHEBI:53173"/>
        <dbReference type="ChEBI" id="CHEBI:177903"/>
    </reaction>
    <physiologicalReaction direction="left-to-right" evidence="20">
        <dbReference type="Rhea" id="RHEA:68433"/>
    </physiologicalReaction>
</comment>
<comment type="catalytic activity">
    <reaction evidence="17">
        <text>lutein + O2 = (3R,6R)-hydroxy-alpha-ionone + (3R)-3-hydroxy-10'-apo-beta-carotenal</text>
        <dbReference type="Rhea" id="RHEA:68428"/>
        <dbReference type="ChEBI" id="CHEBI:15379"/>
        <dbReference type="ChEBI" id="CHEBI:28838"/>
        <dbReference type="ChEBI" id="CHEBI:177902"/>
        <dbReference type="ChEBI" id="CHEBI:177904"/>
    </reaction>
    <physiologicalReaction direction="left-to-right" evidence="17">
        <dbReference type="Rhea" id="RHEA:68429"/>
    </physiologicalReaction>
</comment>
<evidence type="ECO:0000256" key="15">
    <source>
        <dbReference type="ARBA" id="ARBA00047577"/>
    </source>
</evidence>
<evidence type="ECO:0000313" key="25">
    <source>
        <dbReference type="Ensembl" id="ENSOKIP00005102039.1"/>
    </source>
</evidence>
<dbReference type="PANTHER" id="PTHR10543">
    <property type="entry name" value="BETA-CAROTENE DIOXYGENASE"/>
    <property type="match status" value="1"/>
</dbReference>
<evidence type="ECO:0000256" key="9">
    <source>
        <dbReference type="ARBA" id="ARBA00023128"/>
    </source>
</evidence>
<comment type="catalytic activity">
    <reaction evidence="22">
        <text>beta-cryptoxanthin + O2 = all-trans-10'-apo-beta-carotenal + (3R)-hydroxy-beta-ionone</text>
        <dbReference type="Rhea" id="RHEA:68440"/>
        <dbReference type="ChEBI" id="CHEBI:10362"/>
        <dbReference type="ChEBI" id="CHEBI:15379"/>
        <dbReference type="ChEBI" id="CHEBI:53153"/>
        <dbReference type="ChEBI" id="CHEBI:53173"/>
    </reaction>
    <physiologicalReaction direction="left-to-right" evidence="22">
        <dbReference type="Rhea" id="RHEA:68441"/>
    </physiologicalReaction>
</comment>
<comment type="subcellular location">
    <subcellularLocation>
        <location evidence="2">Mitochondrion</location>
    </subcellularLocation>
</comment>
<dbReference type="Pfam" id="PF03055">
    <property type="entry name" value="RPE65"/>
    <property type="match status" value="1"/>
</dbReference>
<dbReference type="EC" id="1.13.11.71" evidence="12"/>
<dbReference type="GO" id="GO:0003834">
    <property type="term" value="F:beta-carotene 15,15'-dioxygenase activity"/>
    <property type="evidence" value="ECO:0007669"/>
    <property type="project" value="TreeGrafter"/>
</dbReference>
<comment type="similarity">
    <text evidence="3 24">Belongs to the carotenoid oxygenase family.</text>
</comment>
<evidence type="ECO:0000256" key="17">
    <source>
        <dbReference type="ARBA" id="ARBA00047865"/>
    </source>
</evidence>
<dbReference type="GO" id="GO:0046872">
    <property type="term" value="F:metal ion binding"/>
    <property type="evidence" value="ECO:0007669"/>
    <property type="project" value="UniProtKB-KW"/>
</dbReference>
<keyword evidence="4" id="KW-0479">Metal-binding</keyword>
<dbReference type="GeneTree" id="ENSGT00950000182913"/>
<evidence type="ECO:0000256" key="13">
    <source>
        <dbReference type="ARBA" id="ARBA00040536"/>
    </source>
</evidence>
<dbReference type="GO" id="GO:0010436">
    <property type="term" value="F:carotenoid dioxygenase activity"/>
    <property type="evidence" value="ECO:0007669"/>
    <property type="project" value="TreeGrafter"/>
</dbReference>
<evidence type="ECO:0000256" key="12">
    <source>
        <dbReference type="ARBA" id="ARBA00038847"/>
    </source>
</evidence>
<dbReference type="PANTHER" id="PTHR10543:SF122">
    <property type="entry name" value="CAROTENOID-CLEAVING DIOXYGENASE, MITOCHONDRIAL"/>
    <property type="match status" value="1"/>
</dbReference>
<evidence type="ECO:0000256" key="11">
    <source>
        <dbReference type="ARBA" id="ARBA00036274"/>
    </source>
</evidence>
<evidence type="ECO:0000256" key="23">
    <source>
        <dbReference type="ARBA" id="ARBA00049207"/>
    </source>
</evidence>
<evidence type="ECO:0000256" key="4">
    <source>
        <dbReference type="ARBA" id="ARBA00022723"/>
    </source>
</evidence>
<dbReference type="GO" id="GO:0016121">
    <property type="term" value="P:carotene catabolic process"/>
    <property type="evidence" value="ECO:0007669"/>
    <property type="project" value="TreeGrafter"/>
</dbReference>
<comment type="catalytic activity">
    <reaction evidence="10">
        <text>all-trans-zeaxanthin + O2 = (3R)-3-hydroxy-10'-apo-beta-carotenal + (3R)-hydroxy-beta-ionone</text>
        <dbReference type="Rhea" id="RHEA:68104"/>
        <dbReference type="ChEBI" id="CHEBI:15379"/>
        <dbReference type="ChEBI" id="CHEBI:27547"/>
        <dbReference type="ChEBI" id="CHEBI:53173"/>
        <dbReference type="ChEBI" id="CHEBI:177902"/>
    </reaction>
    <physiologicalReaction direction="left-to-right" evidence="10">
        <dbReference type="Rhea" id="RHEA:68105"/>
    </physiologicalReaction>
</comment>
<keyword evidence="5" id="KW-0223">Dioxygenase</keyword>
<evidence type="ECO:0000256" key="19">
    <source>
        <dbReference type="ARBA" id="ARBA00048381"/>
    </source>
</evidence>
<evidence type="ECO:0000256" key="1">
    <source>
        <dbReference type="ARBA" id="ARBA00001954"/>
    </source>
</evidence>
<dbReference type="InterPro" id="IPR004294">
    <property type="entry name" value="Carotenoid_Oase"/>
</dbReference>
<evidence type="ECO:0000256" key="8">
    <source>
        <dbReference type="ARBA" id="ARBA00023098"/>
    </source>
</evidence>
<comment type="catalytic activity">
    <reaction evidence="21">
        <text>all-trans-beta-carotene + O2 = beta-ionone + all-trans-10'-apo-beta-carotenal</text>
        <dbReference type="Rhea" id="RHEA:26389"/>
        <dbReference type="ChEBI" id="CHEBI:15379"/>
        <dbReference type="ChEBI" id="CHEBI:17579"/>
        <dbReference type="ChEBI" id="CHEBI:32325"/>
        <dbReference type="ChEBI" id="CHEBI:53153"/>
        <dbReference type="EC" id="1.13.11.71"/>
    </reaction>
    <physiologicalReaction direction="left-to-right" evidence="21">
        <dbReference type="Rhea" id="RHEA:26390"/>
    </physiologicalReaction>
</comment>
<comment type="catalytic activity">
    <reaction evidence="16">
        <text>5-cis-lycopene + O2 = 5-cis-10'-apo-lycopenal + (3E,5E)-6,10-dimethylundeca-3,5,9-trien-2-one</text>
        <dbReference type="Rhea" id="RHEA:68444"/>
        <dbReference type="ChEBI" id="CHEBI:15379"/>
        <dbReference type="ChEBI" id="CHEBI:67207"/>
        <dbReference type="ChEBI" id="CHEBI:177905"/>
        <dbReference type="ChEBI" id="CHEBI:177906"/>
    </reaction>
    <physiologicalReaction direction="left-to-right" evidence="16">
        <dbReference type="Rhea" id="RHEA:68445"/>
    </physiologicalReaction>
</comment>
<keyword evidence="7" id="KW-0408">Iron</keyword>
<dbReference type="GO" id="GO:0102076">
    <property type="term" value="F:beta,beta-carotene-9',10'-cleaving oxygenase activity"/>
    <property type="evidence" value="ECO:0007669"/>
    <property type="project" value="UniProtKB-EC"/>
</dbReference>
<sequence>MVWSTIWFGLCETPEPISTEVLGTIPPWIQSSLLRNGPGKFEFGNQHYNHWFDGMAMLHQFKIEDGKVTYYRSRFLQSDAYKKNSARDLIMVSEFGTVAMPDPCKNFFLNGNTFFGLLNHTLPSEATDNASVSFVKYKGDCFVTTETNYMYRVGPESLETRDKVQ</sequence>
<evidence type="ECO:0000256" key="5">
    <source>
        <dbReference type="ARBA" id="ARBA00022964"/>
    </source>
</evidence>
<keyword evidence="6" id="KW-0560">Oxidoreductase</keyword>
<dbReference type="GO" id="GO:0042574">
    <property type="term" value="P:retinal metabolic process"/>
    <property type="evidence" value="ECO:0007669"/>
    <property type="project" value="TreeGrafter"/>
</dbReference>
<organism evidence="25 26">
    <name type="scientific">Oncorhynchus kisutch</name>
    <name type="common">Coho salmon</name>
    <name type="synonym">Salmo kisutch</name>
    <dbReference type="NCBI Taxonomy" id="8019"/>
    <lineage>
        <taxon>Eukaryota</taxon>
        <taxon>Metazoa</taxon>
        <taxon>Chordata</taxon>
        <taxon>Craniata</taxon>
        <taxon>Vertebrata</taxon>
        <taxon>Euteleostomi</taxon>
        <taxon>Actinopterygii</taxon>
        <taxon>Neopterygii</taxon>
        <taxon>Teleostei</taxon>
        <taxon>Protacanthopterygii</taxon>
        <taxon>Salmoniformes</taxon>
        <taxon>Salmonidae</taxon>
        <taxon>Salmoninae</taxon>
        <taxon>Oncorhynchus</taxon>
    </lineage>
</organism>
<evidence type="ECO:0000256" key="21">
    <source>
        <dbReference type="ARBA" id="ARBA00049156"/>
    </source>
</evidence>
<comment type="catalytic activity">
    <reaction evidence="11">
        <text>(3R,6R)-3-hydroxy-10'-apo-alpha-carotenal + O2 = (3R,6R)-hydroxy-alpha-ionone + 4,9-dimethyldodeca-2,4,6,8,10-pentaenedial</text>
        <dbReference type="Rhea" id="RHEA:68436"/>
        <dbReference type="ChEBI" id="CHEBI:15379"/>
        <dbReference type="ChEBI" id="CHEBI:53171"/>
        <dbReference type="ChEBI" id="CHEBI:177903"/>
        <dbReference type="ChEBI" id="CHEBI:177904"/>
    </reaction>
    <physiologicalReaction direction="left-to-right" evidence="11">
        <dbReference type="Rhea" id="RHEA:68437"/>
    </physiologicalReaction>
</comment>
<comment type="cofactor">
    <cofactor evidence="1">
        <name>Fe(2+)</name>
        <dbReference type="ChEBI" id="CHEBI:29033"/>
    </cofactor>
</comment>
<evidence type="ECO:0000256" key="22">
    <source>
        <dbReference type="ARBA" id="ARBA00049190"/>
    </source>
</evidence>
<dbReference type="GO" id="GO:0005739">
    <property type="term" value="C:mitochondrion"/>
    <property type="evidence" value="ECO:0007669"/>
    <property type="project" value="UniProtKB-SubCell"/>
</dbReference>
<keyword evidence="26" id="KW-1185">Reference proteome</keyword>
<evidence type="ECO:0000256" key="18">
    <source>
        <dbReference type="ARBA" id="ARBA00048043"/>
    </source>
</evidence>
<name>A0A8C7KF48_ONCKI</name>
<accession>A0A8C7KF48</accession>
<comment type="catalytic activity">
    <reaction evidence="15">
        <text>(3R)-3-hydroxy-10'-apo-beta-carotenal + O2 = 4,9-dimethyldodeca-2,4,6,8,10-pentaenedial + (3R)-hydroxy-beta-ionone</text>
        <dbReference type="Rhea" id="RHEA:68424"/>
        <dbReference type="ChEBI" id="CHEBI:15379"/>
        <dbReference type="ChEBI" id="CHEBI:53171"/>
        <dbReference type="ChEBI" id="CHEBI:53173"/>
        <dbReference type="ChEBI" id="CHEBI:177902"/>
    </reaction>
    <physiologicalReaction direction="left-to-right" evidence="15">
        <dbReference type="Rhea" id="RHEA:68425"/>
    </physiologicalReaction>
</comment>
<comment type="function">
    <text evidence="14">Broad specificity mitochondrial dioxygenase that mediates the asymmetric oxidative cleavage of carotenoids. Cleaves carotenes (pure hydrocarbon carotenoids) such as all-trans-beta-carotene and lycopene as well as xanthophylls (oxygenated carotenoids) such as zeaxanthin, lutein and beta-cryptoxanthin at both the 9,10 and the 9',10' carbon-carbon double bond. Through its function in carotenoids metabolism regulates oxidative stress and the production of important signaling molecules.</text>
</comment>
<evidence type="ECO:0000313" key="26">
    <source>
        <dbReference type="Proteomes" id="UP000694557"/>
    </source>
</evidence>
<evidence type="ECO:0000256" key="20">
    <source>
        <dbReference type="ARBA" id="ARBA00048862"/>
    </source>
</evidence>
<dbReference type="AlphaFoldDB" id="A0A8C7KF48"/>
<dbReference type="Proteomes" id="UP000694557">
    <property type="component" value="Unassembled WGS sequence"/>
</dbReference>
<evidence type="ECO:0000256" key="2">
    <source>
        <dbReference type="ARBA" id="ARBA00004173"/>
    </source>
</evidence>
<evidence type="ECO:0000256" key="6">
    <source>
        <dbReference type="ARBA" id="ARBA00023002"/>
    </source>
</evidence>
<evidence type="ECO:0000256" key="24">
    <source>
        <dbReference type="RuleBase" id="RU003799"/>
    </source>
</evidence>
<reference evidence="25" key="1">
    <citation type="submission" date="2025-08" db="UniProtKB">
        <authorList>
            <consortium name="Ensembl"/>
        </authorList>
    </citation>
    <scope>IDENTIFICATION</scope>
</reference>
<reference evidence="25" key="2">
    <citation type="submission" date="2025-09" db="UniProtKB">
        <authorList>
            <consortium name="Ensembl"/>
        </authorList>
    </citation>
    <scope>IDENTIFICATION</scope>
</reference>
<evidence type="ECO:0000256" key="14">
    <source>
        <dbReference type="ARBA" id="ARBA00045336"/>
    </source>
</evidence>
<comment type="catalytic activity">
    <reaction evidence="18">
        <text>all-trans-10'-apo-beta-carotenal + O2 = beta-ionone + 4,9-dimethyldodeca-2,4,6,8,10-pentaenedial</text>
        <dbReference type="Rhea" id="RHEA:68452"/>
        <dbReference type="ChEBI" id="CHEBI:15379"/>
        <dbReference type="ChEBI" id="CHEBI:32325"/>
        <dbReference type="ChEBI" id="CHEBI:53153"/>
        <dbReference type="ChEBI" id="CHEBI:53171"/>
    </reaction>
    <physiologicalReaction direction="left-to-right" evidence="18">
        <dbReference type="Rhea" id="RHEA:68453"/>
    </physiologicalReaction>
</comment>
<evidence type="ECO:0000256" key="10">
    <source>
        <dbReference type="ARBA" id="ARBA00035797"/>
    </source>
</evidence>
<evidence type="ECO:0000256" key="3">
    <source>
        <dbReference type="ARBA" id="ARBA00006787"/>
    </source>
</evidence>
<evidence type="ECO:0000256" key="16">
    <source>
        <dbReference type="ARBA" id="ARBA00047747"/>
    </source>
</evidence>
<comment type="catalytic activity">
    <reaction evidence="23">
        <text>13-cis-lycopene + O2 = 13-cis-10'-apo-lycopenal + (3E,5E)-6,10-dimethylundeca-3,5,9-trien-2-one</text>
        <dbReference type="Rhea" id="RHEA:68448"/>
        <dbReference type="ChEBI" id="CHEBI:15379"/>
        <dbReference type="ChEBI" id="CHEBI:67207"/>
        <dbReference type="ChEBI" id="CHEBI:177907"/>
        <dbReference type="ChEBI" id="CHEBI:177908"/>
    </reaction>
    <physiologicalReaction direction="left-to-right" evidence="23">
        <dbReference type="Rhea" id="RHEA:68449"/>
    </physiologicalReaction>
</comment>